<feature type="compositionally biased region" description="Polar residues" evidence="2">
    <location>
        <begin position="543"/>
        <end position="566"/>
    </location>
</feature>
<gene>
    <name evidence="3" type="ORF">PGLA1383_LOCUS46863</name>
</gene>
<evidence type="ECO:0000313" key="3">
    <source>
        <dbReference type="EMBL" id="CAE8630592.1"/>
    </source>
</evidence>
<dbReference type="EMBL" id="CAJNNV010029913">
    <property type="protein sequence ID" value="CAE8630592.1"/>
    <property type="molecule type" value="Genomic_DNA"/>
</dbReference>
<reference evidence="3" key="1">
    <citation type="submission" date="2021-02" db="EMBL/GenBank/DDBJ databases">
        <authorList>
            <person name="Dougan E. K."/>
            <person name="Rhodes N."/>
            <person name="Thang M."/>
            <person name="Chan C."/>
        </authorList>
    </citation>
    <scope>NUCLEOTIDE SEQUENCE</scope>
</reference>
<feature type="region of interest" description="Disordered" evidence="2">
    <location>
        <begin position="223"/>
        <end position="250"/>
    </location>
</feature>
<comment type="caution">
    <text evidence="3">The sequence shown here is derived from an EMBL/GenBank/DDBJ whole genome shotgun (WGS) entry which is preliminary data.</text>
</comment>
<dbReference type="AlphaFoldDB" id="A0A813GZ52"/>
<feature type="compositionally biased region" description="Low complexity" evidence="2">
    <location>
        <begin position="664"/>
        <end position="775"/>
    </location>
</feature>
<organism evidence="3 4">
    <name type="scientific">Polarella glacialis</name>
    <name type="common">Dinoflagellate</name>
    <dbReference type="NCBI Taxonomy" id="89957"/>
    <lineage>
        <taxon>Eukaryota</taxon>
        <taxon>Sar</taxon>
        <taxon>Alveolata</taxon>
        <taxon>Dinophyceae</taxon>
        <taxon>Suessiales</taxon>
        <taxon>Suessiaceae</taxon>
        <taxon>Polarella</taxon>
    </lineage>
</organism>
<evidence type="ECO:0000256" key="2">
    <source>
        <dbReference type="SAM" id="MobiDB-lite"/>
    </source>
</evidence>
<keyword evidence="1" id="KW-0175">Coiled coil</keyword>
<accession>A0A813GZ52</accession>
<dbReference type="PANTHER" id="PTHR18871:SF2">
    <property type="entry name" value="CENTROSOMAL PROTEIN OF 112 KDA"/>
    <property type="match status" value="1"/>
</dbReference>
<protein>
    <submittedName>
        <fullName evidence="3">Uncharacterized protein</fullName>
    </submittedName>
</protein>
<feature type="region of interest" description="Disordered" evidence="2">
    <location>
        <begin position="541"/>
        <end position="566"/>
    </location>
</feature>
<evidence type="ECO:0000313" key="4">
    <source>
        <dbReference type="Proteomes" id="UP000654075"/>
    </source>
</evidence>
<dbReference type="Proteomes" id="UP000654075">
    <property type="component" value="Unassembled WGS sequence"/>
</dbReference>
<feature type="coiled-coil region" evidence="1">
    <location>
        <begin position="262"/>
        <end position="367"/>
    </location>
</feature>
<feature type="region of interest" description="Disordered" evidence="2">
    <location>
        <begin position="619"/>
        <end position="645"/>
    </location>
</feature>
<evidence type="ECO:0000256" key="1">
    <source>
        <dbReference type="SAM" id="Coils"/>
    </source>
</evidence>
<proteinExistence type="predicted"/>
<keyword evidence="4" id="KW-1185">Reference proteome</keyword>
<dbReference type="PANTHER" id="PTHR18871">
    <property type="entry name" value="CENTROSOMAL PROTEIN OF 112 KDA"/>
    <property type="match status" value="1"/>
</dbReference>
<sequence length="827" mass="90566">MDLEKSNRWIVGGVERLKELTRNLEAAEQVTKEMQEAATAKLSELYQREAEVAEELVQSQSESHDLRDRCVQLESARRDAKLALKAVCLQVDSPGVYCLSSSVDVTEGLARGSPKCERLATDTVVHVVEVVHRLQERRVRGRIESPAGWISLLDIDEGSRWADKQLDASNEWIAQIPSAGSIAAGGLEERHQLSSTQELVQLRARCSAVEAHRDSLLSELDQLQDATRSPIEDADADGKGGRSMVSSPSSSELQLLRARCLLMEAERSELDLEAELQKTRLEALEADHMELSKKSEDIMARHEALTQLQDGASDEVVAARGLATQNQELRRQVDRHATERGIMEGEAARLRAEKAALSSECRDLLMQLQDAAPALEANASAAASDLAAAEQWVLYGAVPKLEDSSSQAYLSGRVRVDFESAELTSLLAPLAAVNGSQRSAVIAAVERGDILRSALQAFRFRNKDNFGFLELEDGGISSFLTDTFKKHGLTPPLEPHLLGVYRFFDPRCSRGRLDAHECVSLADALVRAVLCAGGPWRPVPSDVRSSMPSASEVRSSATSGGQQSPIGSFVAGGSFIVRAPGRPGSALEARLAAAERAAEEAVQQAGRSGIETRPLALPQQAYPSPLPSSAASSARAVSPSPASSRRLFPTMAAPCAQAVQVPVTSSQQQLPQQQLPQQQLPQQPPRQQEQLPQQPSRPQQQSANQPARSQQQLPQQFEQQQQQQQQQQHLSYQQRQQQQQQQQQHMRQPQEAQPSNQQMQPQQLNHQLQPQLQHQGPKKLDPSRVRGLQAAPAEPAAQQSLSSPVRRAAAPSMALPKRQMQIYEFSG</sequence>
<feature type="region of interest" description="Disordered" evidence="2">
    <location>
        <begin position="664"/>
        <end position="827"/>
    </location>
</feature>
<feature type="compositionally biased region" description="Low complexity" evidence="2">
    <location>
        <begin position="788"/>
        <end position="804"/>
    </location>
</feature>
<name>A0A813GZ52_POLGL</name>
<dbReference type="InterPro" id="IPR055310">
    <property type="entry name" value="CEP112"/>
</dbReference>